<feature type="domain" description="Rieske" evidence="10">
    <location>
        <begin position="10"/>
        <end position="109"/>
    </location>
</feature>
<dbReference type="CDD" id="cd03478">
    <property type="entry name" value="Rieske_AIFL_N"/>
    <property type="match status" value="1"/>
</dbReference>
<evidence type="ECO:0000256" key="8">
    <source>
        <dbReference type="ARBA" id="ARBA00023004"/>
    </source>
</evidence>
<proteinExistence type="inferred from homology"/>
<comment type="cofactor">
    <cofactor evidence="1">
        <name>FAD</name>
        <dbReference type="ChEBI" id="CHEBI:57692"/>
    </cofactor>
</comment>
<dbReference type="PRINTS" id="PR00368">
    <property type="entry name" value="FADPNR"/>
</dbReference>
<evidence type="ECO:0000256" key="5">
    <source>
        <dbReference type="ARBA" id="ARBA00022723"/>
    </source>
</evidence>
<dbReference type="EMBL" id="CVMT01000010">
    <property type="protein sequence ID" value="CRG91549.1"/>
    <property type="molecule type" value="Genomic_DNA"/>
</dbReference>
<dbReference type="PANTHER" id="PTHR43557">
    <property type="entry name" value="APOPTOSIS-INDUCING FACTOR 1"/>
    <property type="match status" value="1"/>
</dbReference>
<gene>
    <name evidence="11" type="ORF">PISL3812_08599</name>
</gene>
<evidence type="ECO:0000256" key="9">
    <source>
        <dbReference type="ARBA" id="ARBA00023014"/>
    </source>
</evidence>
<dbReference type="GO" id="GO:0046872">
    <property type="term" value="F:metal ion binding"/>
    <property type="evidence" value="ECO:0007669"/>
    <property type="project" value="UniProtKB-KW"/>
</dbReference>
<evidence type="ECO:0000256" key="3">
    <source>
        <dbReference type="ARBA" id="ARBA00022630"/>
    </source>
</evidence>
<dbReference type="PROSITE" id="PS51296">
    <property type="entry name" value="RIESKE"/>
    <property type="match status" value="1"/>
</dbReference>
<evidence type="ECO:0000313" key="12">
    <source>
        <dbReference type="Proteomes" id="UP000054383"/>
    </source>
</evidence>
<dbReference type="Gene3D" id="3.30.390.30">
    <property type="match status" value="1"/>
</dbReference>
<dbReference type="OrthoDB" id="6029at2759"/>
<dbReference type="InterPro" id="IPR036188">
    <property type="entry name" value="FAD/NAD-bd_sf"/>
</dbReference>
<keyword evidence="7" id="KW-0560">Oxidoreductase</keyword>
<keyword evidence="5" id="KW-0479">Metal-binding</keyword>
<dbReference type="InterPro" id="IPR017941">
    <property type="entry name" value="Rieske_2Fe-2S"/>
</dbReference>
<keyword evidence="12" id="KW-1185">Reference proteome</keyword>
<dbReference type="PRINTS" id="PR00411">
    <property type="entry name" value="PNDRDTASEI"/>
</dbReference>
<dbReference type="AlphaFoldDB" id="A0A0U1M7J3"/>
<dbReference type="InterPro" id="IPR028202">
    <property type="entry name" value="Reductase_C"/>
</dbReference>
<dbReference type="OMA" id="PRCTHYG"/>
<dbReference type="Pfam" id="PF14759">
    <property type="entry name" value="Reductase_C"/>
    <property type="match status" value="1"/>
</dbReference>
<dbReference type="Gene3D" id="2.102.10.10">
    <property type="entry name" value="Rieske [2Fe-2S] iron-sulphur domain"/>
    <property type="match status" value="1"/>
</dbReference>
<dbReference type="Pfam" id="PF00355">
    <property type="entry name" value="Rieske"/>
    <property type="match status" value="1"/>
</dbReference>
<evidence type="ECO:0000259" key="10">
    <source>
        <dbReference type="PROSITE" id="PS51296"/>
    </source>
</evidence>
<dbReference type="GO" id="GO:0051537">
    <property type="term" value="F:2 iron, 2 sulfur cluster binding"/>
    <property type="evidence" value="ECO:0007669"/>
    <property type="project" value="UniProtKB-KW"/>
</dbReference>
<dbReference type="SUPFAM" id="SSF55424">
    <property type="entry name" value="FAD/NAD-linked reductases, dimerisation (C-terminal) domain"/>
    <property type="match status" value="1"/>
</dbReference>
<name>A0A0U1M7J3_TALIS</name>
<dbReference type="Pfam" id="PF07992">
    <property type="entry name" value="Pyr_redox_2"/>
    <property type="match status" value="1"/>
</dbReference>
<dbReference type="InterPro" id="IPR016156">
    <property type="entry name" value="FAD/NAD-linked_Rdtase_dimer_sf"/>
</dbReference>
<dbReference type="Proteomes" id="UP000054383">
    <property type="component" value="Unassembled WGS sequence"/>
</dbReference>
<dbReference type="InterPro" id="IPR036922">
    <property type="entry name" value="Rieske_2Fe-2S_sf"/>
</dbReference>
<keyword evidence="4" id="KW-0001">2Fe-2S</keyword>
<dbReference type="STRING" id="28573.A0A0U1M7J3"/>
<dbReference type="InterPro" id="IPR023753">
    <property type="entry name" value="FAD/NAD-binding_dom"/>
</dbReference>
<evidence type="ECO:0000256" key="7">
    <source>
        <dbReference type="ARBA" id="ARBA00023002"/>
    </source>
</evidence>
<dbReference type="PANTHER" id="PTHR43557:SF2">
    <property type="entry name" value="RIESKE DOMAIN-CONTAINING PROTEIN-RELATED"/>
    <property type="match status" value="1"/>
</dbReference>
<evidence type="ECO:0000313" key="11">
    <source>
        <dbReference type="EMBL" id="CRG91549.1"/>
    </source>
</evidence>
<keyword evidence="9" id="KW-0411">Iron-sulfur</keyword>
<sequence length="558" mass="59929">MTAAAEYKLKDLTSFNDIPNLEKVESEIEGIPDTKVLVVRVDDKIHAISPRCTHYGAPLKNGVVAPDGRITCPWHGACFSVSTGEIEDAPAPNHLNTFEVYEKDGAVYIKGEEGAIKAGQRDPNLKCTPSTEEKVVVIGGGSGTLGVVQTLRELKFKGSITLLTRESNLPLDRTKLSKALISDAKKIEIRPVEWYQAAGIDIVHDEVTAVDFASKTVSAKSGKSWPYTKLVLATGGIPRALPLEGFKTLGNIFLLRNVPDVQDILGALGTGEKKKVVVVGSSFIGMEVGNALSKDHDVSIVGMEKAPLERVMGEQVGKIFQRNLEKSGVKFYLDASVDKATPSASDQTKVGAVHLKDGTVLDADVVILGIGVRPATDYLQNNASVSLEKDGSLRTDESFTVQGLGGDVYAIGDIATYPYHGPGAPSDGIPVRIEHWNVAQNAGRSVARSITHSLVSSSPLKPKAFIPVFWSALGQQLRYCGNTTAGWDSLTLRGDPDNAKFVAYYSKAQTIVAVATMGMDPLMSKSAELMRRGNMPSKKEIEDGVDLLKVDVPQYIAI</sequence>
<dbReference type="GO" id="GO:0016651">
    <property type="term" value="F:oxidoreductase activity, acting on NAD(P)H"/>
    <property type="evidence" value="ECO:0007669"/>
    <property type="project" value="TreeGrafter"/>
</dbReference>
<evidence type="ECO:0000256" key="2">
    <source>
        <dbReference type="ARBA" id="ARBA00006442"/>
    </source>
</evidence>
<dbReference type="SUPFAM" id="SSF51905">
    <property type="entry name" value="FAD/NAD(P)-binding domain"/>
    <property type="match status" value="2"/>
</dbReference>
<keyword evidence="8" id="KW-0408">Iron</keyword>
<keyword evidence="3" id="KW-0285">Flavoprotein</keyword>
<dbReference type="GO" id="GO:0005737">
    <property type="term" value="C:cytoplasm"/>
    <property type="evidence" value="ECO:0007669"/>
    <property type="project" value="TreeGrafter"/>
</dbReference>
<evidence type="ECO:0000256" key="6">
    <source>
        <dbReference type="ARBA" id="ARBA00022827"/>
    </source>
</evidence>
<dbReference type="InterPro" id="IPR050446">
    <property type="entry name" value="FAD-oxidoreductase/Apoptosis"/>
</dbReference>
<protein>
    <submittedName>
        <fullName evidence="11">Apoptosis-inducing factor 1</fullName>
    </submittedName>
</protein>
<evidence type="ECO:0000256" key="4">
    <source>
        <dbReference type="ARBA" id="ARBA00022714"/>
    </source>
</evidence>
<dbReference type="Gene3D" id="3.50.50.60">
    <property type="entry name" value="FAD/NAD(P)-binding domain"/>
    <property type="match status" value="2"/>
</dbReference>
<reference evidence="11 12" key="1">
    <citation type="submission" date="2015-04" db="EMBL/GenBank/DDBJ databases">
        <authorList>
            <person name="Syromyatnikov M.Y."/>
            <person name="Popov V.N."/>
        </authorList>
    </citation>
    <scope>NUCLEOTIDE SEQUENCE [LARGE SCALE GENOMIC DNA]</scope>
    <source>
        <strain evidence="11">WF-38-12</strain>
    </source>
</reference>
<evidence type="ECO:0000256" key="1">
    <source>
        <dbReference type="ARBA" id="ARBA00001974"/>
    </source>
</evidence>
<accession>A0A0U1M7J3</accession>
<keyword evidence="6" id="KW-0274">FAD</keyword>
<dbReference type="SUPFAM" id="SSF50022">
    <property type="entry name" value="ISP domain"/>
    <property type="match status" value="1"/>
</dbReference>
<comment type="similarity">
    <text evidence="2">Belongs to the FAD-dependent oxidoreductase family.</text>
</comment>
<organism evidence="11 12">
    <name type="scientific">Talaromyces islandicus</name>
    <name type="common">Penicillium islandicum</name>
    <dbReference type="NCBI Taxonomy" id="28573"/>
    <lineage>
        <taxon>Eukaryota</taxon>
        <taxon>Fungi</taxon>
        <taxon>Dikarya</taxon>
        <taxon>Ascomycota</taxon>
        <taxon>Pezizomycotina</taxon>
        <taxon>Eurotiomycetes</taxon>
        <taxon>Eurotiomycetidae</taxon>
        <taxon>Eurotiales</taxon>
        <taxon>Trichocomaceae</taxon>
        <taxon>Talaromyces</taxon>
        <taxon>Talaromyces sect. Islandici</taxon>
    </lineage>
</organism>